<sequence length="134" mass="15964">MTEDELKKPETELKLKAKMTNIDEMNYTLQVFPVNVTCRYSESESEYKISDHAFKSEDVRQIVRNVLFKYKEILVDSVKVGSKDYLFEIQVPKRMEKEKLKQMFAQITTEIKNEISKSRTELESFKKFLEDTEF</sequence>
<evidence type="ECO:0000313" key="1">
    <source>
        <dbReference type="EMBL" id="SNQ60437.1"/>
    </source>
</evidence>
<dbReference type="EMBL" id="FZMP01000091">
    <property type="protein sequence ID" value="SNQ60437.1"/>
    <property type="molecule type" value="Genomic_DNA"/>
</dbReference>
<organism evidence="1 2">
    <name type="scientific">Candidatus Methanoperedens nitratireducens</name>
    <dbReference type="NCBI Taxonomy" id="1392998"/>
    <lineage>
        <taxon>Archaea</taxon>
        <taxon>Methanobacteriati</taxon>
        <taxon>Methanobacteriota</taxon>
        <taxon>Stenosarchaea group</taxon>
        <taxon>Methanomicrobia</taxon>
        <taxon>Methanosarcinales</taxon>
        <taxon>ANME-2 cluster</taxon>
        <taxon>Candidatus Methanoperedentaceae</taxon>
        <taxon>Candidatus Methanoperedens</taxon>
    </lineage>
</organism>
<dbReference type="OrthoDB" id="378178at2157"/>
<dbReference type="Proteomes" id="UP000218615">
    <property type="component" value="Unassembled WGS sequence"/>
</dbReference>
<gene>
    <name evidence="1" type="ORF">MNV_1800021</name>
</gene>
<evidence type="ECO:0000313" key="2">
    <source>
        <dbReference type="Proteomes" id="UP000218615"/>
    </source>
</evidence>
<dbReference type="RefSeq" id="WP_096204788.1">
    <property type="nucleotide sequence ID" value="NZ_FZMP01000091.1"/>
</dbReference>
<accession>A0A284VML0</accession>
<proteinExistence type="predicted"/>
<protein>
    <submittedName>
        <fullName evidence="1">Uncharacterized protein</fullName>
    </submittedName>
</protein>
<dbReference type="AlphaFoldDB" id="A0A284VML0"/>
<reference evidence="2" key="1">
    <citation type="submission" date="2017-06" db="EMBL/GenBank/DDBJ databases">
        <authorList>
            <person name="Cremers G."/>
        </authorList>
    </citation>
    <scope>NUCLEOTIDE SEQUENCE [LARGE SCALE GENOMIC DNA]</scope>
</reference>
<name>A0A284VML0_9EURY</name>
<keyword evidence="2" id="KW-1185">Reference proteome</keyword>